<name>D3SMK4_THEAH</name>
<reference evidence="3" key="1">
    <citation type="journal article" date="2010" name="Stand. Genomic Sci.">
        <title>Complete genome sequence of Thermocrinis albus type strain (HI 11/12T).</title>
        <authorList>
            <person name="Wirth R."/>
            <person name="Sikorski J."/>
            <person name="Brambilla E."/>
            <person name="Misra M."/>
            <person name="Lapidus A."/>
            <person name="Copeland A."/>
            <person name="Nolan M."/>
            <person name="Lucas S."/>
            <person name="Chen F."/>
            <person name="Tice H."/>
            <person name="Cheng J.F."/>
            <person name="Han C."/>
            <person name="Detter J.C."/>
            <person name="Tapia R."/>
            <person name="Bruce D."/>
            <person name="Goodwin L."/>
            <person name="Pitluck S."/>
            <person name="Pati A."/>
            <person name="Anderson I."/>
            <person name="Ivanova N."/>
            <person name="Mavromatis K."/>
            <person name="Mikhailova N."/>
            <person name="Chen A."/>
            <person name="Palaniappan K."/>
            <person name="Bilek Y."/>
            <person name="Hader T."/>
            <person name="Land M."/>
            <person name="Hauser L."/>
            <person name="Chang Y.J."/>
            <person name="Jeffries C.D."/>
            <person name="Tindall B.J."/>
            <person name="Rohde M."/>
            <person name="Goker M."/>
            <person name="Bristow J."/>
            <person name="Eisen J.A."/>
            <person name="Markowitz V."/>
            <person name="Hugenholtz P."/>
            <person name="Kyrpides N.C."/>
            <person name="Klenk H.P."/>
        </authorList>
    </citation>
    <scope>NUCLEOTIDE SEQUENCE [LARGE SCALE GENOMIC DNA]</scope>
    <source>
        <strain evidence="3">DSM 14484 / JCM 11386 / HI 11/12</strain>
    </source>
</reference>
<feature type="transmembrane region" description="Helical" evidence="1">
    <location>
        <begin position="7"/>
        <end position="29"/>
    </location>
</feature>
<sequence>MGKIKHYLWQFFSFLLAAYGFYLLFLLLWDTFLRINRTMALPLSLGITLSLVLATLVYYLKKGKLPL</sequence>
<gene>
    <name evidence="2" type="ordered locus">Thal_1353</name>
</gene>
<evidence type="ECO:0000256" key="1">
    <source>
        <dbReference type="SAM" id="Phobius"/>
    </source>
</evidence>
<keyword evidence="1" id="KW-0812">Transmembrane</keyword>
<dbReference type="KEGG" id="tal:Thal_1353"/>
<dbReference type="EMBL" id="CP001931">
    <property type="protein sequence ID" value="ADC89984.1"/>
    <property type="molecule type" value="Genomic_DNA"/>
</dbReference>
<organism evidence="2 3">
    <name type="scientific">Thermocrinis albus (strain DSM 14484 / JCM 11386 / HI 11/12)</name>
    <dbReference type="NCBI Taxonomy" id="638303"/>
    <lineage>
        <taxon>Bacteria</taxon>
        <taxon>Pseudomonadati</taxon>
        <taxon>Aquificota</taxon>
        <taxon>Aquificia</taxon>
        <taxon>Aquificales</taxon>
        <taxon>Aquificaceae</taxon>
        <taxon>Thermocrinis</taxon>
    </lineage>
</organism>
<protein>
    <submittedName>
        <fullName evidence="2">Uncharacterized protein</fullName>
    </submittedName>
</protein>
<dbReference type="RefSeq" id="WP_012992390.1">
    <property type="nucleotide sequence ID" value="NC_013894.1"/>
</dbReference>
<proteinExistence type="predicted"/>
<dbReference type="HOGENOM" id="CLU_2792672_0_0_0"/>
<keyword evidence="3" id="KW-1185">Reference proteome</keyword>
<evidence type="ECO:0000313" key="3">
    <source>
        <dbReference type="Proteomes" id="UP000002043"/>
    </source>
</evidence>
<keyword evidence="1" id="KW-0472">Membrane</keyword>
<dbReference type="Proteomes" id="UP000002043">
    <property type="component" value="Chromosome"/>
</dbReference>
<evidence type="ECO:0000313" key="2">
    <source>
        <dbReference type="EMBL" id="ADC89984.1"/>
    </source>
</evidence>
<accession>D3SMK4</accession>
<keyword evidence="1" id="KW-1133">Transmembrane helix</keyword>
<feature type="transmembrane region" description="Helical" evidence="1">
    <location>
        <begin position="41"/>
        <end position="60"/>
    </location>
</feature>
<dbReference type="AlphaFoldDB" id="D3SMK4"/>
<dbReference type="STRING" id="638303.Thal_1353"/>